<dbReference type="PANTHER" id="PTHR22770:SF13">
    <property type="entry name" value="RING-TYPE DOMAIN-CONTAINING PROTEIN"/>
    <property type="match status" value="1"/>
</dbReference>
<dbReference type="GO" id="GO:0004842">
    <property type="term" value="F:ubiquitin-protein transferase activity"/>
    <property type="evidence" value="ECO:0007669"/>
    <property type="project" value="TreeGrafter"/>
</dbReference>
<evidence type="ECO:0000313" key="12">
    <source>
        <dbReference type="Proteomes" id="UP000663852"/>
    </source>
</evidence>
<comment type="caution">
    <text evidence="11">The sequence shown here is derived from an EMBL/GenBank/DDBJ whole genome shotgun (WGS) entry which is preliminary data.</text>
</comment>
<dbReference type="AlphaFoldDB" id="A0A814QUQ4"/>
<keyword evidence="5 8" id="KW-0863">Zinc-finger</keyword>
<dbReference type="InterPro" id="IPR013083">
    <property type="entry name" value="Znf_RING/FYVE/PHD"/>
</dbReference>
<evidence type="ECO:0000256" key="5">
    <source>
        <dbReference type="ARBA" id="ARBA00022771"/>
    </source>
</evidence>
<dbReference type="InterPro" id="IPR001841">
    <property type="entry name" value="Znf_RING"/>
</dbReference>
<feature type="domain" description="RING-type" evidence="10">
    <location>
        <begin position="14"/>
        <end position="252"/>
    </location>
</feature>
<evidence type="ECO:0000259" key="9">
    <source>
        <dbReference type="PROSITE" id="PS50089"/>
    </source>
</evidence>
<sequence length="399" mass="46136">MALQEDKPYYTNDEPFDCIVCLDTISKDDGIRFRNCLHLLCKSCLLRLIETSDEPSIKCPHDNCTELIEERELRGVVNDLKVDQKVLDRLHNVSVRFAESRNKTFHCITPDCTHWWFIEPEQDNNIIFCDGCQHWICLACSVIHEGQTCAFHRSFTIVDFFIEYVGREYQEEKKLQQANEDNLRNDTAHLEAMIKNKEAMYCPGCRVIIQKMSGCDWIQCSQCKMEICWPTQGPRWGPKGRGDTSGGCRCRDDCTYSCSYSTTSISFRPSDQQQFWLVTDNGYYTVLTDIRLLTRYQEYVCCAGCSEPSHTDSAIFLHDIDQMRECRGEQPTFFFLLWITLICAWPCYAVRRVFCPKPKCLEVFGSFGSEVIRIKKEDMPVAQVDISTAVINTKLVGRS</sequence>
<comment type="pathway">
    <text evidence="1">Protein modification; protein ubiquitination.</text>
</comment>
<name>A0A814QUQ4_ADIRI</name>
<evidence type="ECO:0000256" key="7">
    <source>
        <dbReference type="ARBA" id="ARBA00022833"/>
    </source>
</evidence>
<gene>
    <name evidence="11" type="ORF">EDS130_LOCUS21253</name>
</gene>
<dbReference type="Gene3D" id="3.30.40.10">
    <property type="entry name" value="Zinc/RING finger domain, C3HC4 (zinc finger)"/>
    <property type="match status" value="1"/>
</dbReference>
<dbReference type="InterPro" id="IPR051628">
    <property type="entry name" value="LUBAC_E3_Ligases"/>
</dbReference>
<accession>A0A814QUQ4</accession>
<keyword evidence="3" id="KW-0479">Metal-binding</keyword>
<keyword evidence="2" id="KW-0808">Transferase</keyword>
<dbReference type="InterPro" id="IPR018957">
    <property type="entry name" value="Znf_C3HC4_RING-type"/>
</dbReference>
<dbReference type="PANTHER" id="PTHR22770">
    <property type="entry name" value="UBIQUITIN CONJUGATING ENZYME 7 INTERACTING PROTEIN-RELATED"/>
    <property type="match status" value="1"/>
</dbReference>
<evidence type="ECO:0000313" key="11">
    <source>
        <dbReference type="EMBL" id="CAF1124874.1"/>
    </source>
</evidence>
<dbReference type="EMBL" id="CAJNOJ010000107">
    <property type="protein sequence ID" value="CAF1124874.1"/>
    <property type="molecule type" value="Genomic_DNA"/>
</dbReference>
<keyword evidence="4" id="KW-0677">Repeat</keyword>
<evidence type="ECO:0000256" key="4">
    <source>
        <dbReference type="ARBA" id="ARBA00022737"/>
    </source>
</evidence>
<dbReference type="InterPro" id="IPR017907">
    <property type="entry name" value="Znf_RING_CS"/>
</dbReference>
<dbReference type="Pfam" id="PF00097">
    <property type="entry name" value="zf-C3HC4"/>
    <property type="match status" value="1"/>
</dbReference>
<dbReference type="PROSITE" id="PS00518">
    <property type="entry name" value="ZF_RING_1"/>
    <property type="match status" value="1"/>
</dbReference>
<dbReference type="GO" id="GO:0043161">
    <property type="term" value="P:proteasome-mediated ubiquitin-dependent protein catabolic process"/>
    <property type="evidence" value="ECO:0007669"/>
    <property type="project" value="TreeGrafter"/>
</dbReference>
<dbReference type="Gene3D" id="1.20.120.1750">
    <property type="match status" value="1"/>
</dbReference>
<keyword evidence="7" id="KW-0862">Zinc</keyword>
<evidence type="ECO:0000256" key="6">
    <source>
        <dbReference type="ARBA" id="ARBA00022786"/>
    </source>
</evidence>
<dbReference type="PROSITE" id="PS51873">
    <property type="entry name" value="TRIAD"/>
    <property type="match status" value="1"/>
</dbReference>
<protein>
    <submittedName>
        <fullName evidence="11">Uncharacterized protein</fullName>
    </submittedName>
</protein>
<dbReference type="PROSITE" id="PS50089">
    <property type="entry name" value="ZF_RING_2"/>
    <property type="match status" value="1"/>
</dbReference>
<reference evidence="11" key="1">
    <citation type="submission" date="2021-02" db="EMBL/GenBank/DDBJ databases">
        <authorList>
            <person name="Nowell W R."/>
        </authorList>
    </citation>
    <scope>NUCLEOTIDE SEQUENCE</scope>
</reference>
<dbReference type="GO" id="GO:0071797">
    <property type="term" value="C:LUBAC complex"/>
    <property type="evidence" value="ECO:0007669"/>
    <property type="project" value="TreeGrafter"/>
</dbReference>
<dbReference type="GO" id="GO:0043130">
    <property type="term" value="F:ubiquitin binding"/>
    <property type="evidence" value="ECO:0007669"/>
    <property type="project" value="TreeGrafter"/>
</dbReference>
<evidence type="ECO:0000256" key="8">
    <source>
        <dbReference type="PROSITE-ProRule" id="PRU00175"/>
    </source>
</evidence>
<dbReference type="Proteomes" id="UP000663852">
    <property type="component" value="Unassembled WGS sequence"/>
</dbReference>
<dbReference type="InterPro" id="IPR044066">
    <property type="entry name" value="TRIAD_supradom"/>
</dbReference>
<evidence type="ECO:0000256" key="1">
    <source>
        <dbReference type="ARBA" id="ARBA00004906"/>
    </source>
</evidence>
<proteinExistence type="predicted"/>
<dbReference type="OrthoDB" id="261960at2759"/>
<organism evidence="11 12">
    <name type="scientific">Adineta ricciae</name>
    <name type="common">Rotifer</name>
    <dbReference type="NCBI Taxonomy" id="249248"/>
    <lineage>
        <taxon>Eukaryota</taxon>
        <taxon>Metazoa</taxon>
        <taxon>Spiralia</taxon>
        <taxon>Gnathifera</taxon>
        <taxon>Rotifera</taxon>
        <taxon>Eurotatoria</taxon>
        <taxon>Bdelloidea</taxon>
        <taxon>Adinetida</taxon>
        <taxon>Adinetidae</taxon>
        <taxon>Adineta</taxon>
    </lineage>
</organism>
<evidence type="ECO:0000256" key="2">
    <source>
        <dbReference type="ARBA" id="ARBA00022679"/>
    </source>
</evidence>
<keyword evidence="6" id="KW-0833">Ubl conjugation pathway</keyword>
<dbReference type="GO" id="GO:0097039">
    <property type="term" value="P:protein linear polyubiquitination"/>
    <property type="evidence" value="ECO:0007669"/>
    <property type="project" value="TreeGrafter"/>
</dbReference>
<dbReference type="GO" id="GO:0008270">
    <property type="term" value="F:zinc ion binding"/>
    <property type="evidence" value="ECO:0007669"/>
    <property type="project" value="UniProtKB-KW"/>
</dbReference>
<feature type="domain" description="RING-type" evidence="9">
    <location>
        <begin position="18"/>
        <end position="63"/>
    </location>
</feature>
<dbReference type="SUPFAM" id="SSF57850">
    <property type="entry name" value="RING/U-box"/>
    <property type="match status" value="3"/>
</dbReference>
<evidence type="ECO:0000259" key="10">
    <source>
        <dbReference type="PROSITE" id="PS51873"/>
    </source>
</evidence>
<evidence type="ECO:0000256" key="3">
    <source>
        <dbReference type="ARBA" id="ARBA00022723"/>
    </source>
</evidence>